<organism evidence="2 3">
    <name type="scientific">Variovorax guangxiensis</name>
    <dbReference type="NCBI Taxonomy" id="1775474"/>
    <lineage>
        <taxon>Bacteria</taxon>
        <taxon>Pseudomonadati</taxon>
        <taxon>Pseudomonadota</taxon>
        <taxon>Betaproteobacteria</taxon>
        <taxon>Burkholderiales</taxon>
        <taxon>Comamonadaceae</taxon>
        <taxon>Variovorax</taxon>
    </lineage>
</organism>
<gene>
    <name evidence="2" type="ORF">GGD71_003815</name>
</gene>
<feature type="transmembrane region" description="Helical" evidence="1">
    <location>
        <begin position="53"/>
        <end position="76"/>
    </location>
</feature>
<dbReference type="RefSeq" id="WP_184640000.1">
    <property type="nucleotide sequence ID" value="NZ_JACIFZ010000004.1"/>
</dbReference>
<reference evidence="2 3" key="1">
    <citation type="submission" date="2020-08" db="EMBL/GenBank/DDBJ databases">
        <title>Genomic Encyclopedia of Type Strains, Phase IV (KMG-V): Genome sequencing to study the core and pangenomes of soil and plant-associated prokaryotes.</title>
        <authorList>
            <person name="Whitman W."/>
        </authorList>
    </citation>
    <scope>NUCLEOTIDE SEQUENCE [LARGE SCALE GENOMIC DNA]</scope>
    <source>
        <strain evidence="2 3">34/80</strain>
    </source>
</reference>
<feature type="transmembrane region" description="Helical" evidence="1">
    <location>
        <begin position="9"/>
        <end position="33"/>
    </location>
</feature>
<evidence type="ECO:0000256" key="1">
    <source>
        <dbReference type="SAM" id="Phobius"/>
    </source>
</evidence>
<dbReference type="EMBL" id="JACIFZ010000004">
    <property type="protein sequence ID" value="MBB4223033.1"/>
    <property type="molecule type" value="Genomic_DNA"/>
</dbReference>
<dbReference type="Proteomes" id="UP000524450">
    <property type="component" value="Unassembled WGS sequence"/>
</dbReference>
<accession>A0A840FML7</accession>
<sequence length="82" mass="9042">MNPGYHSKALLRLIGIVLGGLGLGFVVTKGLLVSIDHWYEMNKAQSESDLTQAFAIALAIQVLCFIAGGWLGDWLVRKWLKK</sequence>
<dbReference type="AlphaFoldDB" id="A0A840FML7"/>
<keyword evidence="1" id="KW-0812">Transmembrane</keyword>
<proteinExistence type="predicted"/>
<comment type="caution">
    <text evidence="2">The sequence shown here is derived from an EMBL/GenBank/DDBJ whole genome shotgun (WGS) entry which is preliminary data.</text>
</comment>
<keyword evidence="1" id="KW-0472">Membrane</keyword>
<keyword evidence="1" id="KW-1133">Transmembrane helix</keyword>
<name>A0A840FML7_9BURK</name>
<evidence type="ECO:0000313" key="3">
    <source>
        <dbReference type="Proteomes" id="UP000524450"/>
    </source>
</evidence>
<protein>
    <submittedName>
        <fullName evidence="2">Uncharacterized protein</fullName>
    </submittedName>
</protein>
<evidence type="ECO:0000313" key="2">
    <source>
        <dbReference type="EMBL" id="MBB4223033.1"/>
    </source>
</evidence>